<dbReference type="Proteomes" id="UP000182635">
    <property type="component" value="Unassembled WGS sequence"/>
</dbReference>
<proteinExistence type="predicted"/>
<dbReference type="AlphaFoldDB" id="A0A1I2Q278"/>
<dbReference type="OrthoDB" id="9815272at2"/>
<dbReference type="Gene3D" id="3.40.50.150">
    <property type="entry name" value="Vaccinia Virus protein VP39"/>
    <property type="match status" value="1"/>
</dbReference>
<accession>A0A1I2Q278</accession>
<sequence>MEYEQIKSNERVKNYGEVFTPPKTVNKMLNLSGIKEHTELLTSTFLEPSAGEGAFLTELLHRKMIVAFEDSSTLEEYEDNCLIALSTLYGIELMEDNVEMLVMKMNDVFQRCYREGLSKFFGKENMDVVRSAMVIIQANMVQGNTLTKLDGNGNPLIFSEWKLPPKKKGKRQMVQRLEYTFQEIIDGSDESAGKLNHEGTTVVKEYSLFDFDYEGNKFPDDEDEIDKKISYVPVRITEVYKKLTKVE</sequence>
<name>A0A1I2Q278_9LACO</name>
<evidence type="ECO:0000313" key="1">
    <source>
        <dbReference type="EMBL" id="SFG22388.1"/>
    </source>
</evidence>
<dbReference type="RefSeq" id="WP_046922000.1">
    <property type="nucleotide sequence ID" value="NZ_AYYL01000011.1"/>
</dbReference>
<dbReference type="InterPro" id="IPR029063">
    <property type="entry name" value="SAM-dependent_MTases_sf"/>
</dbReference>
<evidence type="ECO:0008006" key="3">
    <source>
        <dbReference type="Google" id="ProtNLM"/>
    </source>
</evidence>
<reference evidence="2" key="1">
    <citation type="submission" date="2016-10" db="EMBL/GenBank/DDBJ databases">
        <authorList>
            <person name="Varghese N."/>
            <person name="Submissions S."/>
        </authorList>
    </citation>
    <scope>NUCLEOTIDE SEQUENCE [LARGE SCALE GENOMIC DNA]</scope>
    <source>
        <strain evidence="2">DSM 20403</strain>
    </source>
</reference>
<dbReference type="SUPFAM" id="SSF53335">
    <property type="entry name" value="S-adenosyl-L-methionine-dependent methyltransferases"/>
    <property type="match status" value="1"/>
</dbReference>
<gene>
    <name evidence="1" type="ORF">SAMN02910432_00417</name>
</gene>
<organism evidence="1 2">
    <name type="scientific">Ligilactobacillus ruminis DSM 20403 = NBRC 102161</name>
    <dbReference type="NCBI Taxonomy" id="1423798"/>
    <lineage>
        <taxon>Bacteria</taxon>
        <taxon>Bacillati</taxon>
        <taxon>Bacillota</taxon>
        <taxon>Bacilli</taxon>
        <taxon>Lactobacillales</taxon>
        <taxon>Lactobacillaceae</taxon>
        <taxon>Ligilactobacillus</taxon>
    </lineage>
</organism>
<evidence type="ECO:0000313" key="2">
    <source>
        <dbReference type="Proteomes" id="UP000182635"/>
    </source>
</evidence>
<dbReference type="EMBL" id="FOPI01000006">
    <property type="protein sequence ID" value="SFG22388.1"/>
    <property type="molecule type" value="Genomic_DNA"/>
</dbReference>
<protein>
    <recommendedName>
        <fullName evidence="3">N-6 DNA Methylase</fullName>
    </recommendedName>
</protein>